<dbReference type="SUPFAM" id="SSF51905">
    <property type="entry name" value="FAD/NAD(P)-binding domain"/>
    <property type="match status" value="1"/>
</dbReference>
<evidence type="ECO:0000259" key="1">
    <source>
        <dbReference type="Pfam" id="PF01266"/>
    </source>
</evidence>
<dbReference type="EMBL" id="CABFNP030000852">
    <property type="protein sequence ID" value="CAI6088615.1"/>
    <property type="molecule type" value="Genomic_DNA"/>
</dbReference>
<evidence type="ECO:0000313" key="3">
    <source>
        <dbReference type="Proteomes" id="UP001160390"/>
    </source>
</evidence>
<keyword evidence="3" id="KW-1185">Reference proteome</keyword>
<dbReference type="Gene3D" id="3.50.50.60">
    <property type="entry name" value="FAD/NAD(P)-binding domain"/>
    <property type="match status" value="1"/>
</dbReference>
<dbReference type="Proteomes" id="UP001160390">
    <property type="component" value="Unassembled WGS sequence"/>
</dbReference>
<organism evidence="2 3">
    <name type="scientific">Clonostachys chloroleuca</name>
    <dbReference type="NCBI Taxonomy" id="1926264"/>
    <lineage>
        <taxon>Eukaryota</taxon>
        <taxon>Fungi</taxon>
        <taxon>Dikarya</taxon>
        <taxon>Ascomycota</taxon>
        <taxon>Pezizomycotina</taxon>
        <taxon>Sordariomycetes</taxon>
        <taxon>Hypocreomycetidae</taxon>
        <taxon>Hypocreales</taxon>
        <taxon>Bionectriaceae</taxon>
        <taxon>Clonostachys</taxon>
    </lineage>
</organism>
<dbReference type="InterPro" id="IPR036188">
    <property type="entry name" value="FAD/NAD-bd_sf"/>
</dbReference>
<comment type="caution">
    <text evidence="2">The sequence shown here is derived from an EMBL/GenBank/DDBJ whole genome shotgun (WGS) entry which is preliminary data.</text>
</comment>
<dbReference type="Pfam" id="PF01266">
    <property type="entry name" value="DAO"/>
    <property type="match status" value="1"/>
</dbReference>
<gene>
    <name evidence="2" type="ORF">CCHLO57077_00016452</name>
</gene>
<proteinExistence type="predicted"/>
<reference evidence="2" key="1">
    <citation type="submission" date="2023-01" db="EMBL/GenBank/DDBJ databases">
        <authorList>
            <person name="Piombo E."/>
        </authorList>
    </citation>
    <scope>NUCLEOTIDE SEQUENCE</scope>
</reference>
<feature type="domain" description="FAD dependent oxidoreductase" evidence="1">
    <location>
        <begin position="39"/>
        <end position="417"/>
    </location>
</feature>
<dbReference type="AlphaFoldDB" id="A0AA35M177"/>
<dbReference type="GO" id="GO:0005737">
    <property type="term" value="C:cytoplasm"/>
    <property type="evidence" value="ECO:0007669"/>
    <property type="project" value="TreeGrafter"/>
</dbReference>
<dbReference type="PANTHER" id="PTHR13847:SF260">
    <property type="entry name" value="FAD DEPENDENT OXIDOREDUCTASE DOMAIN-CONTAINING PROTEIN"/>
    <property type="match status" value="1"/>
</dbReference>
<sequence length="461" mass="50338">MEPSLPIDSPSLSYWHRTTRSFPHLNANRLARVPPSVQYVIIGSGIAGSLTAWELVNSGVNGQDILILEAREAVSGATGRNAGNIRPDAFRGFRAFAAKHGPEQAVKIIANERLHLEKAKEFITKNRVNCDFNYTTSVEACLSQQYTGFVVKAFEEFKAAGGDVSHIKVYHGEVAKTKARHPSAVCAYEWPAGSNHPSKLTHWILNDVIRSGVRLWTYCPAIKVVRHHEPAATAGLRWDIHTPRGVINVNTVVHCTNAYAAFLLPQLARFVTPRSSQVHSFIPTGALAGEDLLQNTLSLRYHHDHFFSVNQSLVDGTIIIGGTGTRTKRDADSVDRVTIDDSIYSESLANNTRNEFLTLAGATNETLRPGEGLDQAWTGITGITADDVPMIGPISGLEGQWICAGFNGHGMSRMFTCAPGLVKLINGHAWSTTGLPECFRYAESRLGSALHTHTAENRGKL</sequence>
<evidence type="ECO:0000313" key="2">
    <source>
        <dbReference type="EMBL" id="CAI6088615.1"/>
    </source>
</evidence>
<protein>
    <recommendedName>
        <fullName evidence="1">FAD dependent oxidoreductase domain-containing protein</fullName>
    </recommendedName>
</protein>
<name>A0AA35M177_9HYPO</name>
<dbReference type="InterPro" id="IPR006076">
    <property type="entry name" value="FAD-dep_OxRdtase"/>
</dbReference>
<dbReference type="PANTHER" id="PTHR13847">
    <property type="entry name" value="SARCOSINE DEHYDROGENASE-RELATED"/>
    <property type="match status" value="1"/>
</dbReference>
<accession>A0AA35M177</accession>
<dbReference type="Gene3D" id="3.30.9.10">
    <property type="entry name" value="D-Amino Acid Oxidase, subunit A, domain 2"/>
    <property type="match status" value="1"/>
</dbReference>